<evidence type="ECO:0000256" key="15">
    <source>
        <dbReference type="PIRSR" id="PIRSR603739-50"/>
    </source>
</evidence>
<dbReference type="Gene3D" id="3.20.20.70">
    <property type="entry name" value="Aldolase class I"/>
    <property type="match status" value="1"/>
</dbReference>
<keyword evidence="11 14" id="KW-0411">Iron-sulfur</keyword>
<feature type="binding site" evidence="14">
    <location>
        <position position="136"/>
    </location>
    <ligand>
        <name>[4Fe-4S] cluster</name>
        <dbReference type="ChEBI" id="CHEBI:49883"/>
        <note>4Fe-4S-S-AdoMet</note>
    </ligand>
</feature>
<comment type="similarity">
    <text evidence="4">Belongs to the radical SAM superfamily. KamA family.</text>
</comment>
<keyword evidence="10" id="KW-0408">Iron</keyword>
<evidence type="ECO:0000256" key="12">
    <source>
        <dbReference type="ARBA" id="ARBA00023235"/>
    </source>
</evidence>
<feature type="modified residue" description="N6-(pyridoxal phosphate)lysine" evidence="15">
    <location>
        <position position="348"/>
    </location>
</feature>
<dbReference type="PANTHER" id="PTHR30538:SF1">
    <property type="entry name" value="L-LYSINE 2,3-AMINOMUTASE"/>
    <property type="match status" value="1"/>
</dbReference>
<keyword evidence="7" id="KW-0949">S-adenosyl-L-methionine</keyword>
<name>A0A3N2DG41_9GAMM</name>
<dbReference type="CDD" id="cd01335">
    <property type="entry name" value="Radical_SAM"/>
    <property type="match status" value="1"/>
</dbReference>
<keyword evidence="8 14" id="KW-0479">Metal-binding</keyword>
<evidence type="ECO:0000256" key="2">
    <source>
        <dbReference type="ARBA" id="ARBA00001933"/>
    </source>
</evidence>
<dbReference type="SFLD" id="SFLDG01070">
    <property type="entry name" value="PLP-dependent"/>
    <property type="match status" value="1"/>
</dbReference>
<evidence type="ECO:0000256" key="8">
    <source>
        <dbReference type="ARBA" id="ARBA00022723"/>
    </source>
</evidence>
<evidence type="ECO:0000259" key="16">
    <source>
        <dbReference type="PROSITE" id="PS51918"/>
    </source>
</evidence>
<reference evidence="17 18" key="1">
    <citation type="submission" date="2018-11" db="EMBL/GenBank/DDBJ databases">
        <title>Genomic Encyclopedia of Type Strains, Phase IV (KMG-IV): sequencing the most valuable type-strain genomes for metagenomic binning, comparative biology and taxonomic classification.</title>
        <authorList>
            <person name="Goeker M."/>
        </authorList>
    </citation>
    <scope>NUCLEOTIDE SEQUENCE [LARGE SCALE GENOMIC DNA]</scope>
    <source>
        <strain evidence="17 18">DSM 100316</strain>
    </source>
</reference>
<dbReference type="GO" id="GO:0051539">
    <property type="term" value="F:4 iron, 4 sulfur cluster binding"/>
    <property type="evidence" value="ECO:0007669"/>
    <property type="project" value="UniProtKB-KW"/>
</dbReference>
<dbReference type="GO" id="GO:0046872">
    <property type="term" value="F:metal ion binding"/>
    <property type="evidence" value="ECO:0007669"/>
    <property type="project" value="UniProtKB-KW"/>
</dbReference>
<keyword evidence="9 15" id="KW-0663">Pyridoxal phosphate</keyword>
<dbReference type="InterPro" id="IPR003739">
    <property type="entry name" value="Lys_aminomutase/Glu_NH3_mut"/>
</dbReference>
<evidence type="ECO:0000256" key="13">
    <source>
        <dbReference type="ARBA" id="ARBA00030756"/>
    </source>
</evidence>
<evidence type="ECO:0000256" key="4">
    <source>
        <dbReference type="ARBA" id="ARBA00008703"/>
    </source>
</evidence>
<proteinExistence type="inferred from homology"/>
<evidence type="ECO:0000256" key="9">
    <source>
        <dbReference type="ARBA" id="ARBA00022898"/>
    </source>
</evidence>
<dbReference type="Pfam" id="PF04055">
    <property type="entry name" value="Radical_SAM"/>
    <property type="match status" value="1"/>
</dbReference>
<evidence type="ECO:0000256" key="6">
    <source>
        <dbReference type="ARBA" id="ARBA00022485"/>
    </source>
</evidence>
<dbReference type="SFLD" id="SFLDS00029">
    <property type="entry name" value="Radical_SAM"/>
    <property type="match status" value="1"/>
</dbReference>
<dbReference type="NCBIfam" id="TIGR03821">
    <property type="entry name" value="EFP_modif_epmB"/>
    <property type="match status" value="1"/>
</dbReference>
<organism evidence="17 18">
    <name type="scientific">Sinobacterium caligoides</name>
    <dbReference type="NCBI Taxonomy" id="933926"/>
    <lineage>
        <taxon>Bacteria</taxon>
        <taxon>Pseudomonadati</taxon>
        <taxon>Pseudomonadota</taxon>
        <taxon>Gammaproteobacteria</taxon>
        <taxon>Cellvibrionales</taxon>
        <taxon>Spongiibacteraceae</taxon>
        <taxon>Sinobacterium</taxon>
    </lineage>
</organism>
<dbReference type="InterPro" id="IPR013785">
    <property type="entry name" value="Aldolase_TIM"/>
</dbReference>
<evidence type="ECO:0000256" key="7">
    <source>
        <dbReference type="ARBA" id="ARBA00022691"/>
    </source>
</evidence>
<accession>A0A3N2DG41</accession>
<comment type="caution">
    <text evidence="17">The sequence shown here is derived from an EMBL/GenBank/DDBJ whole genome shotgun (WGS) entry which is preliminary data.</text>
</comment>
<evidence type="ECO:0000313" key="18">
    <source>
        <dbReference type="Proteomes" id="UP000275394"/>
    </source>
</evidence>
<gene>
    <name evidence="17" type="ORF">EDC56_3509</name>
</gene>
<feature type="domain" description="Radical SAM core" evidence="16">
    <location>
        <begin position="122"/>
        <end position="337"/>
    </location>
</feature>
<evidence type="ECO:0000256" key="10">
    <source>
        <dbReference type="ARBA" id="ARBA00023004"/>
    </source>
</evidence>
<dbReference type="PROSITE" id="PS51918">
    <property type="entry name" value="RADICAL_SAM"/>
    <property type="match status" value="1"/>
</dbReference>
<keyword evidence="6 14" id="KW-0004">4Fe-4S</keyword>
<dbReference type="EMBL" id="RKHR01000007">
    <property type="protein sequence ID" value="ROR98770.1"/>
    <property type="molecule type" value="Genomic_DNA"/>
</dbReference>
<evidence type="ECO:0000256" key="1">
    <source>
        <dbReference type="ARBA" id="ARBA00001352"/>
    </source>
</evidence>
<evidence type="ECO:0000256" key="3">
    <source>
        <dbReference type="ARBA" id="ARBA00001966"/>
    </source>
</evidence>
<feature type="binding site" evidence="14">
    <location>
        <position position="143"/>
    </location>
    <ligand>
        <name>[4Fe-4S] cluster</name>
        <dbReference type="ChEBI" id="CHEBI:49883"/>
        <note>4Fe-4S-S-AdoMet</note>
    </ligand>
</feature>
<comment type="cofactor">
    <cofactor evidence="3">
        <name>[4Fe-4S] cluster</name>
        <dbReference type="ChEBI" id="CHEBI:49883"/>
    </cofactor>
</comment>
<dbReference type="AlphaFoldDB" id="A0A3N2DG41"/>
<keyword evidence="18" id="KW-1185">Reference proteome</keyword>
<dbReference type="InterPro" id="IPR022462">
    <property type="entry name" value="EpmB"/>
</dbReference>
<sequence>MIKFGTAESIDNPIMTSIIATSIDNESQSSWQQQLANLITDSQQLIDYLQLPQSYRASIDAAIEAFPLRVPMAFLQRINKGDPHDPLLKQVLPLDTELNSHPHYSLDPLQELNANPVPGIIHKYHGRVLLMPTRACAIHCRYCFRRHFPYDDNTPSRQEWQKSLNYLREDPTIEEVILSGGDPLAASDRQLEWLCQQISDIPHIKRLRIHSRLPIVLPDRIDENFLRWSSASRLQMIMVVHSNHAQEIDQHVGLALNKMQQNGFIIFNQTVLLRDINNNLNILSALSKRLIETGVIPYYLHLLDKVQGAEHFDINRDEAIELHRQLRDTLPGYMVPRLVQELAGEGSKTLIR</sequence>
<dbReference type="InterPro" id="IPR007197">
    <property type="entry name" value="rSAM"/>
</dbReference>
<dbReference type="SUPFAM" id="SSF102114">
    <property type="entry name" value="Radical SAM enzymes"/>
    <property type="match status" value="1"/>
</dbReference>
<keyword evidence="12" id="KW-0413">Isomerase</keyword>
<evidence type="ECO:0000256" key="11">
    <source>
        <dbReference type="ARBA" id="ARBA00023014"/>
    </source>
</evidence>
<comment type="cofactor">
    <cofactor evidence="2 15">
        <name>pyridoxal 5'-phosphate</name>
        <dbReference type="ChEBI" id="CHEBI:597326"/>
    </cofactor>
</comment>
<protein>
    <recommendedName>
        <fullName evidence="5">L-lysine 2,3-aminomutase</fullName>
    </recommendedName>
    <alternativeName>
        <fullName evidence="13">EF-P post-translational modification enzyme B</fullName>
    </alternativeName>
</protein>
<dbReference type="Proteomes" id="UP000275394">
    <property type="component" value="Unassembled WGS sequence"/>
</dbReference>
<dbReference type="PIRSF" id="PIRSF004911">
    <property type="entry name" value="DUF160"/>
    <property type="match status" value="1"/>
</dbReference>
<dbReference type="GO" id="GO:0016853">
    <property type="term" value="F:isomerase activity"/>
    <property type="evidence" value="ECO:0007669"/>
    <property type="project" value="UniProtKB-KW"/>
</dbReference>
<evidence type="ECO:0000256" key="14">
    <source>
        <dbReference type="PIRSR" id="PIRSR004911-1"/>
    </source>
</evidence>
<feature type="binding site" evidence="14">
    <location>
        <position position="140"/>
    </location>
    <ligand>
        <name>[4Fe-4S] cluster</name>
        <dbReference type="ChEBI" id="CHEBI:49883"/>
        <note>4Fe-4S-S-AdoMet</note>
    </ligand>
</feature>
<dbReference type="NCBIfam" id="TIGR00238">
    <property type="entry name" value="KamA family radical SAM protein"/>
    <property type="match status" value="1"/>
</dbReference>
<dbReference type="SFLD" id="SFLDF00314">
    <property type="entry name" value="L-lysine_2_3-aminomutase_(yjeK"/>
    <property type="match status" value="1"/>
</dbReference>
<dbReference type="PANTHER" id="PTHR30538">
    <property type="entry name" value="LYSINE 2,3-AMINOMUTASE-RELATED"/>
    <property type="match status" value="1"/>
</dbReference>
<evidence type="ECO:0000256" key="5">
    <source>
        <dbReference type="ARBA" id="ARBA00022363"/>
    </source>
</evidence>
<comment type="catalytic activity">
    <reaction evidence="1">
        <text>L-lysine = D-beta-lysine</text>
        <dbReference type="Rhea" id="RHEA:44148"/>
        <dbReference type="ChEBI" id="CHEBI:32551"/>
        <dbReference type="ChEBI" id="CHEBI:84138"/>
    </reaction>
</comment>
<evidence type="ECO:0000313" key="17">
    <source>
        <dbReference type="EMBL" id="ROR98770.1"/>
    </source>
</evidence>
<dbReference type="InterPro" id="IPR058240">
    <property type="entry name" value="rSAM_sf"/>
</dbReference>